<evidence type="ECO:0000313" key="11">
    <source>
        <dbReference type="Proteomes" id="UP000292855"/>
    </source>
</evidence>
<evidence type="ECO:0000256" key="6">
    <source>
        <dbReference type="ARBA" id="ARBA00047615"/>
    </source>
</evidence>
<comment type="similarity">
    <text evidence="1 8">Belongs to the cytidylate kinase family. Type 1 subfamily.</text>
</comment>
<dbReference type="GO" id="GO:0006220">
    <property type="term" value="P:pyrimidine nucleotide metabolic process"/>
    <property type="evidence" value="ECO:0007669"/>
    <property type="project" value="UniProtKB-UniRule"/>
</dbReference>
<dbReference type="NCBIfam" id="TIGR00017">
    <property type="entry name" value="cmk"/>
    <property type="match status" value="1"/>
</dbReference>
<dbReference type="GO" id="GO:0036430">
    <property type="term" value="F:CMP kinase activity"/>
    <property type="evidence" value="ECO:0007669"/>
    <property type="project" value="RHEA"/>
</dbReference>
<name>A0A4Q6XX63_9SPHI</name>
<dbReference type="OrthoDB" id="9807434at2"/>
<keyword evidence="5 8" id="KW-0067">ATP-binding</keyword>
<dbReference type="RefSeq" id="WP_130140224.1">
    <property type="nucleotide sequence ID" value="NZ_SGIT01000001.1"/>
</dbReference>
<dbReference type="InterPro" id="IPR027417">
    <property type="entry name" value="P-loop_NTPase"/>
</dbReference>
<proteinExistence type="inferred from homology"/>
<organism evidence="10 11">
    <name type="scientific">Sphingobacterium corticibacterium</name>
    <dbReference type="NCBI Taxonomy" id="2484746"/>
    <lineage>
        <taxon>Bacteria</taxon>
        <taxon>Pseudomonadati</taxon>
        <taxon>Bacteroidota</taxon>
        <taxon>Sphingobacteriia</taxon>
        <taxon>Sphingobacteriales</taxon>
        <taxon>Sphingobacteriaceae</taxon>
        <taxon>Sphingobacterium</taxon>
    </lineage>
</organism>
<dbReference type="GO" id="GO:0005829">
    <property type="term" value="C:cytosol"/>
    <property type="evidence" value="ECO:0007669"/>
    <property type="project" value="TreeGrafter"/>
</dbReference>
<keyword evidence="11" id="KW-1185">Reference proteome</keyword>
<dbReference type="CDD" id="cd02020">
    <property type="entry name" value="CMPK"/>
    <property type="match status" value="1"/>
</dbReference>
<dbReference type="InterPro" id="IPR011994">
    <property type="entry name" value="Cytidylate_kinase_dom"/>
</dbReference>
<dbReference type="EC" id="2.7.4.25" evidence="8"/>
<dbReference type="Pfam" id="PF02224">
    <property type="entry name" value="Cytidylate_kin"/>
    <property type="match status" value="1"/>
</dbReference>
<keyword evidence="3 8" id="KW-0547">Nucleotide-binding</keyword>
<dbReference type="HAMAP" id="MF_00238">
    <property type="entry name" value="Cytidyl_kinase_type1"/>
    <property type="match status" value="1"/>
</dbReference>
<dbReference type="EMBL" id="SGIT01000001">
    <property type="protein sequence ID" value="RZF61994.1"/>
    <property type="molecule type" value="Genomic_DNA"/>
</dbReference>
<dbReference type="PANTHER" id="PTHR21299:SF2">
    <property type="entry name" value="CYTIDYLATE KINASE"/>
    <property type="match status" value="1"/>
</dbReference>
<dbReference type="InterPro" id="IPR003136">
    <property type="entry name" value="Cytidylate_kin"/>
</dbReference>
<evidence type="ECO:0000256" key="7">
    <source>
        <dbReference type="ARBA" id="ARBA00048478"/>
    </source>
</evidence>
<comment type="catalytic activity">
    <reaction evidence="7 8">
        <text>CMP + ATP = CDP + ADP</text>
        <dbReference type="Rhea" id="RHEA:11600"/>
        <dbReference type="ChEBI" id="CHEBI:30616"/>
        <dbReference type="ChEBI" id="CHEBI:58069"/>
        <dbReference type="ChEBI" id="CHEBI:60377"/>
        <dbReference type="ChEBI" id="CHEBI:456216"/>
        <dbReference type="EC" id="2.7.4.25"/>
    </reaction>
</comment>
<dbReference type="Gene3D" id="3.40.50.300">
    <property type="entry name" value="P-loop containing nucleotide triphosphate hydrolases"/>
    <property type="match status" value="1"/>
</dbReference>
<evidence type="ECO:0000256" key="4">
    <source>
        <dbReference type="ARBA" id="ARBA00022777"/>
    </source>
</evidence>
<sequence>MERENFIIAIDGFSSCGKSTVAKAVAKKLQFVFIDSGAMYRAVTLYFLRHHVNLDDTEKINAALEHIHIDFVPHADKMCMLLNGEDVSEEIRQMHVSEKVSEVSAIKEVRQALVRQQQNLGKRRNIVMDGRDIGTTVFPDADLKIFMTASPDVRAERRLAELLAKGEEVSMEEIKQNLAHRDHIDSTREESPLRQAEDAIVLDNSDLTQEEQLEIVLNEYEKKKKGHY</sequence>
<evidence type="ECO:0000313" key="10">
    <source>
        <dbReference type="EMBL" id="RZF61994.1"/>
    </source>
</evidence>
<evidence type="ECO:0000256" key="5">
    <source>
        <dbReference type="ARBA" id="ARBA00022840"/>
    </source>
</evidence>
<dbReference type="PANTHER" id="PTHR21299">
    <property type="entry name" value="CYTIDYLATE KINASE/PANTOATE-BETA-ALANINE LIGASE"/>
    <property type="match status" value="1"/>
</dbReference>
<protein>
    <recommendedName>
        <fullName evidence="8">Cytidylate kinase</fullName>
        <shortName evidence="8">CK</shortName>
        <ecNumber evidence="8">2.7.4.25</ecNumber>
    </recommendedName>
    <alternativeName>
        <fullName evidence="8">Cytidine monophosphate kinase</fullName>
        <shortName evidence="8">CMP kinase</shortName>
    </alternativeName>
</protein>
<dbReference type="SUPFAM" id="SSF52540">
    <property type="entry name" value="P-loop containing nucleoside triphosphate hydrolases"/>
    <property type="match status" value="1"/>
</dbReference>
<dbReference type="GO" id="GO:0036431">
    <property type="term" value="F:dCMP kinase activity"/>
    <property type="evidence" value="ECO:0007669"/>
    <property type="project" value="InterPro"/>
</dbReference>
<feature type="domain" description="Cytidylate kinase" evidence="9">
    <location>
        <begin position="8"/>
        <end position="221"/>
    </location>
</feature>
<feature type="binding site" evidence="8">
    <location>
        <begin position="12"/>
        <end position="20"/>
    </location>
    <ligand>
        <name>ATP</name>
        <dbReference type="ChEBI" id="CHEBI:30616"/>
    </ligand>
</feature>
<keyword evidence="2 8" id="KW-0808">Transferase</keyword>
<dbReference type="GO" id="GO:0015949">
    <property type="term" value="P:nucleobase-containing small molecule interconversion"/>
    <property type="evidence" value="ECO:0007669"/>
    <property type="project" value="TreeGrafter"/>
</dbReference>
<evidence type="ECO:0000256" key="1">
    <source>
        <dbReference type="ARBA" id="ARBA00009427"/>
    </source>
</evidence>
<comment type="catalytic activity">
    <reaction evidence="6 8">
        <text>dCMP + ATP = dCDP + ADP</text>
        <dbReference type="Rhea" id="RHEA:25094"/>
        <dbReference type="ChEBI" id="CHEBI:30616"/>
        <dbReference type="ChEBI" id="CHEBI:57566"/>
        <dbReference type="ChEBI" id="CHEBI:58593"/>
        <dbReference type="ChEBI" id="CHEBI:456216"/>
        <dbReference type="EC" id="2.7.4.25"/>
    </reaction>
</comment>
<keyword evidence="8" id="KW-0963">Cytoplasm</keyword>
<comment type="subcellular location">
    <subcellularLocation>
        <location evidence="8">Cytoplasm</location>
    </subcellularLocation>
</comment>
<gene>
    <name evidence="8" type="primary">cmk</name>
    <name evidence="10" type="ORF">EWE74_04025</name>
</gene>
<evidence type="ECO:0000259" key="9">
    <source>
        <dbReference type="Pfam" id="PF02224"/>
    </source>
</evidence>
<dbReference type="AlphaFoldDB" id="A0A4Q6XX63"/>
<dbReference type="Proteomes" id="UP000292855">
    <property type="component" value="Unassembled WGS sequence"/>
</dbReference>
<evidence type="ECO:0000256" key="8">
    <source>
        <dbReference type="HAMAP-Rule" id="MF_00238"/>
    </source>
</evidence>
<reference evidence="10 11" key="1">
    <citation type="submission" date="2019-02" db="EMBL/GenBank/DDBJ databases">
        <authorList>
            <person name="Li Y."/>
        </authorList>
    </citation>
    <scope>NUCLEOTIDE SEQUENCE [LARGE SCALE GENOMIC DNA]</scope>
    <source>
        <strain evidence="10 11">30C10-4-7</strain>
    </source>
</reference>
<comment type="caution">
    <text evidence="10">The sequence shown here is derived from an EMBL/GenBank/DDBJ whole genome shotgun (WGS) entry which is preliminary data.</text>
</comment>
<accession>A0A4Q6XX63</accession>
<evidence type="ECO:0000256" key="2">
    <source>
        <dbReference type="ARBA" id="ARBA00022679"/>
    </source>
</evidence>
<dbReference type="GO" id="GO:0005524">
    <property type="term" value="F:ATP binding"/>
    <property type="evidence" value="ECO:0007669"/>
    <property type="project" value="UniProtKB-UniRule"/>
</dbReference>
<keyword evidence="4 8" id="KW-0418">Kinase</keyword>
<evidence type="ECO:0000256" key="3">
    <source>
        <dbReference type="ARBA" id="ARBA00022741"/>
    </source>
</evidence>